<reference evidence="3" key="1">
    <citation type="journal article" date="2015" name="BMC Genomics">
        <title>Draft genome of a commonly misdiagnosed multidrug resistant pathogen Candida auris.</title>
        <authorList>
            <person name="Chatterjee S."/>
            <person name="Alampalli S.V."/>
            <person name="Nageshan R.K."/>
            <person name="Chettiar S.T."/>
            <person name="Joshi S."/>
            <person name="Tatu U.S."/>
        </authorList>
    </citation>
    <scope>NUCLEOTIDE SEQUENCE [LARGE SCALE GENOMIC DNA]</scope>
    <source>
        <strain evidence="3">6684</strain>
    </source>
</reference>
<organism evidence="2 3">
    <name type="scientific">Candidozyma auris</name>
    <name type="common">Yeast</name>
    <name type="synonym">Candida auris</name>
    <dbReference type="NCBI Taxonomy" id="498019"/>
    <lineage>
        <taxon>Eukaryota</taxon>
        <taxon>Fungi</taxon>
        <taxon>Dikarya</taxon>
        <taxon>Ascomycota</taxon>
        <taxon>Saccharomycotina</taxon>
        <taxon>Pichiomycetes</taxon>
        <taxon>Metschnikowiaceae</taxon>
        <taxon>Candidozyma</taxon>
    </lineage>
</organism>
<evidence type="ECO:0000313" key="2">
    <source>
        <dbReference type="EMBL" id="KNE02492.1"/>
    </source>
</evidence>
<proteinExistence type="predicted"/>
<dbReference type="EMBL" id="LGST01000003">
    <property type="protein sequence ID" value="KNE02492.1"/>
    <property type="molecule type" value="Genomic_DNA"/>
</dbReference>
<dbReference type="VEuPathDB" id="FungiDB:QG37_00298"/>
<name>A0A0L0P806_CANAR</name>
<protein>
    <submittedName>
        <fullName evidence="2">Uncharacterized protein</fullName>
    </submittedName>
</protein>
<gene>
    <name evidence="2" type="ORF">QG37_00298</name>
</gene>
<dbReference type="AlphaFoldDB" id="A0A0L0P806"/>
<accession>A0A0L0P806</accession>
<sequence length="151" mass="17452">MRGRALSFNYVQFIALDNAQHTGTFFRYGEKQKKRKSSESSGKSNGNTSLIGDKNGSPTFFLSFCHVAFSCIVEHWFEAAKAHRPFPVDRITPEFPACGHKKWVIYCVRLPERRSVIEKKIKRKIHTIFFCHSLPKSPIGISWVHFEKKSF</sequence>
<comment type="caution">
    <text evidence="2">The sequence shown here is derived from an EMBL/GenBank/DDBJ whole genome shotgun (WGS) entry which is preliminary data.</text>
</comment>
<feature type="region of interest" description="Disordered" evidence="1">
    <location>
        <begin position="29"/>
        <end position="50"/>
    </location>
</feature>
<evidence type="ECO:0000256" key="1">
    <source>
        <dbReference type="SAM" id="MobiDB-lite"/>
    </source>
</evidence>
<dbReference type="Proteomes" id="UP000037122">
    <property type="component" value="Unassembled WGS sequence"/>
</dbReference>
<evidence type="ECO:0000313" key="3">
    <source>
        <dbReference type="Proteomes" id="UP000037122"/>
    </source>
</evidence>